<dbReference type="Gene3D" id="1.10.260.40">
    <property type="entry name" value="lambda repressor-like DNA-binding domains"/>
    <property type="match status" value="1"/>
</dbReference>
<dbReference type="SUPFAM" id="SSF47413">
    <property type="entry name" value="lambda repressor-like DNA-binding domains"/>
    <property type="match status" value="1"/>
</dbReference>
<dbReference type="Proteomes" id="UP000053669">
    <property type="component" value="Unassembled WGS sequence"/>
</dbReference>
<comment type="caution">
    <text evidence="2">The sequence shown here is derived from an EMBL/GenBank/DDBJ whole genome shotgun (WGS) entry which is preliminary data.</text>
</comment>
<protein>
    <recommendedName>
        <fullName evidence="1">HTH lacI-type domain-containing protein</fullName>
    </recommendedName>
</protein>
<sequence>MWTDEQQREPDGPRRRATIHDVAQLAGVSRQTVSRAVNDKGDLGATATTTEFTDRLIELLRAFRKVRRRKPEPLGTRRP</sequence>
<accession>A0A101SBX5</accession>
<name>A0A101SBX5_9ACTN</name>
<dbReference type="Pfam" id="PF00356">
    <property type="entry name" value="LacI"/>
    <property type="match status" value="1"/>
</dbReference>
<organism evidence="2 3">
    <name type="scientific">Streptomyces canus</name>
    <dbReference type="NCBI Taxonomy" id="58343"/>
    <lineage>
        <taxon>Bacteria</taxon>
        <taxon>Bacillati</taxon>
        <taxon>Actinomycetota</taxon>
        <taxon>Actinomycetes</taxon>
        <taxon>Kitasatosporales</taxon>
        <taxon>Streptomycetaceae</taxon>
        <taxon>Streptomyces</taxon>
        <taxon>Streptomyces aurantiacus group</taxon>
    </lineage>
</organism>
<dbReference type="PROSITE" id="PS50932">
    <property type="entry name" value="HTH_LACI_2"/>
    <property type="match status" value="1"/>
</dbReference>
<dbReference type="STRING" id="58343.AQJ46_15975"/>
<dbReference type="EMBL" id="LMWU01000016">
    <property type="protein sequence ID" value="KUN71136.1"/>
    <property type="molecule type" value="Genomic_DNA"/>
</dbReference>
<dbReference type="AlphaFoldDB" id="A0A101SBX5"/>
<dbReference type="InterPro" id="IPR000843">
    <property type="entry name" value="HTH_LacI"/>
</dbReference>
<dbReference type="InterPro" id="IPR010982">
    <property type="entry name" value="Lambda_DNA-bd_dom_sf"/>
</dbReference>
<dbReference type="GO" id="GO:0006355">
    <property type="term" value="P:regulation of DNA-templated transcription"/>
    <property type="evidence" value="ECO:0007669"/>
    <property type="project" value="InterPro"/>
</dbReference>
<evidence type="ECO:0000313" key="2">
    <source>
        <dbReference type="EMBL" id="KUN71136.1"/>
    </source>
</evidence>
<dbReference type="SMART" id="SM00354">
    <property type="entry name" value="HTH_LACI"/>
    <property type="match status" value="1"/>
</dbReference>
<evidence type="ECO:0000313" key="3">
    <source>
        <dbReference type="Proteomes" id="UP000053669"/>
    </source>
</evidence>
<feature type="domain" description="HTH lacI-type" evidence="1">
    <location>
        <begin position="17"/>
        <end position="41"/>
    </location>
</feature>
<proteinExistence type="predicted"/>
<gene>
    <name evidence="2" type="ORF">AQJ46_15975</name>
</gene>
<reference evidence="2 3" key="1">
    <citation type="submission" date="2015-10" db="EMBL/GenBank/DDBJ databases">
        <title>Draft genome sequence of Streptomyces canus DSM 40017, type strain for the species Streptomyces canus.</title>
        <authorList>
            <person name="Ruckert C."/>
            <person name="Winkler A."/>
            <person name="Kalinowski J."/>
            <person name="Kampfer P."/>
            <person name="Glaeser S."/>
        </authorList>
    </citation>
    <scope>NUCLEOTIDE SEQUENCE [LARGE SCALE GENOMIC DNA]</scope>
    <source>
        <strain evidence="2 3">DSM 40017</strain>
    </source>
</reference>
<dbReference type="PRINTS" id="PR00036">
    <property type="entry name" value="HTHLACI"/>
</dbReference>
<evidence type="ECO:0000259" key="1">
    <source>
        <dbReference type="PROSITE" id="PS50932"/>
    </source>
</evidence>
<dbReference type="PROSITE" id="PS00356">
    <property type="entry name" value="HTH_LACI_1"/>
    <property type="match status" value="1"/>
</dbReference>
<dbReference type="GO" id="GO:0003677">
    <property type="term" value="F:DNA binding"/>
    <property type="evidence" value="ECO:0007669"/>
    <property type="project" value="InterPro"/>
</dbReference>